<accession>A0A4R4W7X1</accession>
<organism evidence="2 3">
    <name type="scientific">Nonomuraea diastatica</name>
    <dbReference type="NCBI Taxonomy" id="1848329"/>
    <lineage>
        <taxon>Bacteria</taxon>
        <taxon>Bacillati</taxon>
        <taxon>Actinomycetota</taxon>
        <taxon>Actinomycetes</taxon>
        <taxon>Streptosporangiales</taxon>
        <taxon>Streptosporangiaceae</taxon>
        <taxon>Nonomuraea</taxon>
    </lineage>
</organism>
<evidence type="ECO:0000313" key="2">
    <source>
        <dbReference type="EMBL" id="TDD13107.1"/>
    </source>
</evidence>
<dbReference type="AlphaFoldDB" id="A0A4R4W7X1"/>
<comment type="caution">
    <text evidence="2">The sequence shown here is derived from an EMBL/GenBank/DDBJ whole genome shotgun (WGS) entry which is preliminary data.</text>
</comment>
<feature type="compositionally biased region" description="Basic and acidic residues" evidence="1">
    <location>
        <begin position="16"/>
        <end position="30"/>
    </location>
</feature>
<evidence type="ECO:0000256" key="1">
    <source>
        <dbReference type="SAM" id="MobiDB-lite"/>
    </source>
</evidence>
<dbReference type="Proteomes" id="UP000294543">
    <property type="component" value="Unassembled WGS sequence"/>
</dbReference>
<name>A0A4R4W7X1_9ACTN</name>
<sequence length="74" mass="8241">MTEPPEIFQREVLGRHALPDRLDDQDRHPGDPTPAPVKTSDPSQSSNGTSLSGRVSCRIGRYDDSQRVWSPARL</sequence>
<dbReference type="OrthoDB" id="9992773at2"/>
<dbReference type="EMBL" id="SMKP01000186">
    <property type="protein sequence ID" value="TDD13107.1"/>
    <property type="molecule type" value="Genomic_DNA"/>
</dbReference>
<feature type="compositionally biased region" description="Polar residues" evidence="1">
    <location>
        <begin position="40"/>
        <end position="53"/>
    </location>
</feature>
<keyword evidence="3" id="KW-1185">Reference proteome</keyword>
<gene>
    <name evidence="2" type="ORF">E1294_42280</name>
</gene>
<reference evidence="2 3" key="1">
    <citation type="submission" date="2019-03" db="EMBL/GenBank/DDBJ databases">
        <title>Draft genome sequences of novel Actinobacteria.</title>
        <authorList>
            <person name="Sahin N."/>
            <person name="Ay H."/>
            <person name="Saygin H."/>
        </authorList>
    </citation>
    <scope>NUCLEOTIDE SEQUENCE [LARGE SCALE GENOMIC DNA]</scope>
    <source>
        <strain evidence="2 3">KC712</strain>
    </source>
</reference>
<feature type="region of interest" description="Disordered" evidence="1">
    <location>
        <begin position="16"/>
        <end position="62"/>
    </location>
</feature>
<evidence type="ECO:0000313" key="3">
    <source>
        <dbReference type="Proteomes" id="UP000294543"/>
    </source>
</evidence>
<proteinExistence type="predicted"/>
<protein>
    <submittedName>
        <fullName evidence="2">Uncharacterized protein</fullName>
    </submittedName>
</protein>
<dbReference type="RefSeq" id="WP_132516774.1">
    <property type="nucleotide sequence ID" value="NZ_SMKP01000186.1"/>
</dbReference>